<dbReference type="Proteomes" id="UP000198894">
    <property type="component" value="Unassembled WGS sequence"/>
</dbReference>
<dbReference type="Pfam" id="PF12244">
    <property type="entry name" value="DUF3606"/>
    <property type="match status" value="1"/>
</dbReference>
<sequence length="63" mass="7456">MDDNNKDRSFLDRDRLSVDQYYEVEHFARENGVSPSQVSRLIKKNGNDRMTLTQAVRALRDRK</sequence>
<organism evidence="1 2">
    <name type="scientific">Mesorhizobium muleiense</name>
    <dbReference type="NCBI Taxonomy" id="1004279"/>
    <lineage>
        <taxon>Bacteria</taxon>
        <taxon>Pseudomonadati</taxon>
        <taxon>Pseudomonadota</taxon>
        <taxon>Alphaproteobacteria</taxon>
        <taxon>Hyphomicrobiales</taxon>
        <taxon>Phyllobacteriaceae</taxon>
        <taxon>Mesorhizobium</taxon>
    </lineage>
</organism>
<evidence type="ECO:0008006" key="3">
    <source>
        <dbReference type="Google" id="ProtNLM"/>
    </source>
</evidence>
<keyword evidence="2" id="KW-1185">Reference proteome</keyword>
<gene>
    <name evidence="1" type="ORF">SAMN05428953_11912</name>
</gene>
<evidence type="ECO:0000313" key="2">
    <source>
        <dbReference type="Proteomes" id="UP000198894"/>
    </source>
</evidence>
<dbReference type="EMBL" id="FNEE01000019">
    <property type="protein sequence ID" value="SDK69272.1"/>
    <property type="molecule type" value="Genomic_DNA"/>
</dbReference>
<dbReference type="InterPro" id="IPR022037">
    <property type="entry name" value="DUF3606"/>
</dbReference>
<protein>
    <recommendedName>
        <fullName evidence="3">DUF3606 domain-containing protein</fullName>
    </recommendedName>
</protein>
<accession>A0A1G9DZF6</accession>
<dbReference type="RefSeq" id="WP_023803623.1">
    <property type="nucleotide sequence ID" value="NZ_CP183375.1"/>
</dbReference>
<dbReference type="AlphaFoldDB" id="A0A1G9DZF6"/>
<name>A0A1G9DZF6_9HYPH</name>
<evidence type="ECO:0000313" key="1">
    <source>
        <dbReference type="EMBL" id="SDK69272.1"/>
    </source>
</evidence>
<proteinExistence type="predicted"/>
<reference evidence="2" key="1">
    <citation type="submission" date="2016-10" db="EMBL/GenBank/DDBJ databases">
        <authorList>
            <person name="Varghese N."/>
            <person name="Submissions S."/>
        </authorList>
    </citation>
    <scope>NUCLEOTIDE SEQUENCE [LARGE SCALE GENOMIC DNA]</scope>
    <source>
        <strain evidence="2">CGMCC 1.11022</strain>
    </source>
</reference>